<dbReference type="EMBL" id="DS999454">
    <property type="protein sequence ID" value="EED86114.1"/>
    <property type="molecule type" value="Genomic_DNA"/>
</dbReference>
<reference evidence="3 4" key="3">
    <citation type="submission" date="2008-09" db="EMBL/GenBank/DDBJ databases">
        <authorList>
            <consortium name="Diatom Consortium"/>
            <person name="Grigoriev I."/>
            <person name="Grimwood J."/>
            <person name="Kuo A."/>
            <person name="Otillar R.P."/>
            <person name="Salamov A."/>
            <person name="Detter J.C."/>
            <person name="Schmutz J."/>
            <person name="Lindquist E."/>
            <person name="Shapiro H."/>
            <person name="Lucas S."/>
            <person name="Glavina del Rio T."/>
            <person name="Bruce D."/>
            <person name="Pitluck S."/>
            <person name="Rokhsar D."/>
            <person name="Armbrust V."/>
        </authorList>
    </citation>
    <scope>GENOME REANNOTATION</scope>
    <source>
        <strain evidence="3">CCMP1335</strain>
    </source>
</reference>
<dbReference type="eggNOG" id="ENOG502SSEY">
    <property type="taxonomic scope" value="Eukaryota"/>
</dbReference>
<dbReference type="KEGG" id="tps:THAPSDRAFT_bd1081"/>
<reference evidence="3 4" key="1">
    <citation type="journal article" date="2004" name="Science">
        <title>The genome of the diatom Thalassiosira pseudonana: ecology, evolution, and metabolism.</title>
        <authorList>
            <person name="Armbrust E.V."/>
            <person name="Berges J.A."/>
            <person name="Bowler C."/>
            <person name="Green B.R."/>
            <person name="Martinez D."/>
            <person name="Putnam N.H."/>
            <person name="Zhou S."/>
            <person name="Allen A.E."/>
            <person name="Apt K.E."/>
            <person name="Bechner M."/>
            <person name="Brzezinski M.A."/>
            <person name="Chaal B.K."/>
            <person name="Chiovitti A."/>
            <person name="Davis A.K."/>
            <person name="Demarest M.S."/>
            <person name="Detter J.C."/>
            <person name="Glavina T."/>
            <person name="Goodstein D."/>
            <person name="Hadi M.Z."/>
            <person name="Hellsten U."/>
            <person name="Hildebrand M."/>
            <person name="Jenkins B.D."/>
            <person name="Jurka J."/>
            <person name="Kapitonov V.V."/>
            <person name="Kroger N."/>
            <person name="Lau W.W."/>
            <person name="Lane T.W."/>
            <person name="Larimer F.W."/>
            <person name="Lippmeier J.C."/>
            <person name="Lucas S."/>
            <person name="Medina M."/>
            <person name="Montsant A."/>
            <person name="Obornik M."/>
            <person name="Parker M.S."/>
            <person name="Palenik B."/>
            <person name="Pazour G.J."/>
            <person name="Richardson P.M."/>
            <person name="Rynearson T.A."/>
            <person name="Saito M.A."/>
            <person name="Schwartz D.C."/>
            <person name="Thamatrakoln K."/>
            <person name="Valentin K."/>
            <person name="Vardi A."/>
            <person name="Wilkerson F.P."/>
            <person name="Rokhsar D.S."/>
        </authorList>
    </citation>
    <scope>NUCLEOTIDE SEQUENCE [LARGE SCALE GENOMIC DNA]</scope>
    <source>
        <strain evidence="3">CCMP1335</strain>
    </source>
</reference>
<dbReference type="GeneID" id="7453237"/>
<evidence type="ECO:0000256" key="1">
    <source>
        <dbReference type="SAM" id="MobiDB-lite"/>
    </source>
</evidence>
<accession>B8C8M7</accession>
<feature type="compositionally biased region" description="Basic and acidic residues" evidence="1">
    <location>
        <begin position="1"/>
        <end position="18"/>
    </location>
</feature>
<dbReference type="HOGENOM" id="CLU_708770_0_0_1"/>
<proteinExistence type="predicted"/>
<feature type="region of interest" description="Disordered" evidence="1">
    <location>
        <begin position="276"/>
        <end position="340"/>
    </location>
</feature>
<feature type="region of interest" description="Disordered" evidence="1">
    <location>
        <begin position="67"/>
        <end position="86"/>
    </location>
</feature>
<feature type="region of interest" description="Disordered" evidence="1">
    <location>
        <begin position="428"/>
        <end position="474"/>
    </location>
</feature>
<organism evidence="3 4">
    <name type="scientific">Thalassiosira pseudonana</name>
    <name type="common">Marine diatom</name>
    <name type="synonym">Cyclotella nana</name>
    <dbReference type="NCBI Taxonomy" id="35128"/>
    <lineage>
        <taxon>Eukaryota</taxon>
        <taxon>Sar</taxon>
        <taxon>Stramenopiles</taxon>
        <taxon>Ochrophyta</taxon>
        <taxon>Bacillariophyta</taxon>
        <taxon>Coscinodiscophyceae</taxon>
        <taxon>Thalassiosirophycidae</taxon>
        <taxon>Thalassiosirales</taxon>
        <taxon>Thalassiosiraceae</taxon>
        <taxon>Thalassiosira</taxon>
    </lineage>
</organism>
<dbReference type="OMA" id="NDSWANA"/>
<feature type="compositionally biased region" description="Low complexity" evidence="1">
    <location>
        <begin position="25"/>
        <end position="43"/>
    </location>
</feature>
<keyword evidence="4" id="KW-1185">Reference proteome</keyword>
<gene>
    <name evidence="3" type="ORF">THAPSDRAFT_24064</name>
    <name evidence="2" type="ORF">THAPSDRAFT_bd1081</name>
</gene>
<feature type="region of interest" description="Disordered" evidence="1">
    <location>
        <begin position="1"/>
        <end position="50"/>
    </location>
</feature>
<name>B8C8M7_THAPS</name>
<dbReference type="KEGG" id="tps:THAPSDRAFT_24064"/>
<dbReference type="Proteomes" id="UP000001449">
    <property type="component" value="Chromosome 9"/>
</dbReference>
<evidence type="ECO:0000313" key="2">
    <source>
        <dbReference type="EMBL" id="EED86114.1"/>
    </source>
</evidence>
<dbReference type="RefSeq" id="XP_002292536.1">
    <property type="nucleotide sequence ID" value="XM_002292500.1"/>
</dbReference>
<reference evidence="3 4" key="2">
    <citation type="journal article" date="2008" name="Nature">
        <title>The Phaeodactylum genome reveals the evolutionary history of diatom genomes.</title>
        <authorList>
            <person name="Bowler C."/>
            <person name="Allen A.E."/>
            <person name="Badger J.H."/>
            <person name="Grimwood J."/>
            <person name="Jabbari K."/>
            <person name="Kuo A."/>
            <person name="Maheswari U."/>
            <person name="Martens C."/>
            <person name="Maumus F."/>
            <person name="Otillar R.P."/>
            <person name="Rayko E."/>
            <person name="Salamov A."/>
            <person name="Vandepoele K."/>
            <person name="Beszteri B."/>
            <person name="Gruber A."/>
            <person name="Heijde M."/>
            <person name="Katinka M."/>
            <person name="Mock T."/>
            <person name="Valentin K."/>
            <person name="Verret F."/>
            <person name="Berges J.A."/>
            <person name="Brownlee C."/>
            <person name="Cadoret J.P."/>
            <person name="Chiovitti A."/>
            <person name="Choi C.J."/>
            <person name="Coesel S."/>
            <person name="De Martino A."/>
            <person name="Detter J.C."/>
            <person name="Durkin C."/>
            <person name="Falciatore A."/>
            <person name="Fournet J."/>
            <person name="Haruta M."/>
            <person name="Huysman M.J."/>
            <person name="Jenkins B.D."/>
            <person name="Jiroutova K."/>
            <person name="Jorgensen R.E."/>
            <person name="Joubert Y."/>
            <person name="Kaplan A."/>
            <person name="Kroger N."/>
            <person name="Kroth P.G."/>
            <person name="La Roche J."/>
            <person name="Lindquist E."/>
            <person name="Lommer M."/>
            <person name="Martin-Jezequel V."/>
            <person name="Lopez P.J."/>
            <person name="Lucas S."/>
            <person name="Mangogna M."/>
            <person name="McGinnis K."/>
            <person name="Medlin L.K."/>
            <person name="Montsant A."/>
            <person name="Oudot-Le Secq M.P."/>
            <person name="Napoli C."/>
            <person name="Obornik M."/>
            <person name="Parker M.S."/>
            <person name="Petit J.L."/>
            <person name="Porcel B.M."/>
            <person name="Poulsen N."/>
            <person name="Robison M."/>
            <person name="Rychlewski L."/>
            <person name="Rynearson T.A."/>
            <person name="Schmutz J."/>
            <person name="Shapiro H."/>
            <person name="Siaut M."/>
            <person name="Stanley M."/>
            <person name="Sussman M.R."/>
            <person name="Taylor A.R."/>
            <person name="Vardi A."/>
            <person name="von Dassow P."/>
            <person name="Vyverman W."/>
            <person name="Willis A."/>
            <person name="Wyrwicz L.S."/>
            <person name="Rokhsar D.S."/>
            <person name="Weissenbach J."/>
            <person name="Armbrust E.V."/>
            <person name="Green B.R."/>
            <person name="Van de Peer Y."/>
            <person name="Grigoriev I.V."/>
        </authorList>
    </citation>
    <scope>NUCLEOTIDE SEQUENCE [LARGE SCALE GENOMIC DNA]</scope>
    <source>
        <strain evidence="3">CCMP1335</strain>
    </source>
</reference>
<dbReference type="PaxDb" id="35128-Thaps24064"/>
<dbReference type="RefSeq" id="XP_002297592.1">
    <property type="nucleotide sequence ID" value="XM_002297556.1"/>
</dbReference>
<evidence type="ECO:0000313" key="4">
    <source>
        <dbReference type="Proteomes" id="UP000001449"/>
    </source>
</evidence>
<dbReference type="GeneID" id="7450990"/>
<evidence type="ECO:0000313" key="3">
    <source>
        <dbReference type="EMBL" id="EED90511.1"/>
    </source>
</evidence>
<protein>
    <submittedName>
        <fullName evidence="3">Uncharacterized protein</fullName>
    </submittedName>
</protein>
<feature type="compositionally biased region" description="Polar residues" evidence="1">
    <location>
        <begin position="276"/>
        <end position="289"/>
    </location>
</feature>
<dbReference type="EMBL" id="CM000645">
    <property type="protein sequence ID" value="EED90511.1"/>
    <property type="molecule type" value="Genomic_DNA"/>
</dbReference>
<dbReference type="AlphaFoldDB" id="B8C8M7"/>
<sequence>MMMNRRRESRQPDDEGRAARKSRSPFRSSKSTPSTPTATTPKESPFPKTRCYRLNLEKPFDIAAYHGPTSPSYHSRDYSGPLSESDLPPAQGPCEYYPPPHLCSKDELRRHSWGGRNNSATDLMANLQVSCSEESNGANEISIAITTARIFRGITVDRNGVITSQCERARKSSTKRGGTSACKQGEKSRQAAKIDKAKDLIDEVVENGGVGGDEENDPTKIVSLCVMGEYDELNDLVRDGSKKLRESKSLSDEAIFMLNRPRPVPPHMSMSISPNNSNAIMSPTNSASGFNDGPISPSNRKRVLGSRYKNVPRSAPPKLKGHPRDTRTSRRSIKNDSWANASGTVNTAEHASNNSVGSKPQQQQHYFREQCNFFPGGNSDWTEALGFSVNSLWNCGANNGHMSPTSNSISPRSNGGGGYADVHHGYHGSGYSGGYKQQQPQHYSSYHPMDEGRNPSSPGYGYRSNGGVRDTTVM</sequence>